<dbReference type="PANTHER" id="PTHR43567:SF1">
    <property type="entry name" value="FLAVOREDOXIN"/>
    <property type="match status" value="1"/>
</dbReference>
<dbReference type="SUPFAM" id="SSF50475">
    <property type="entry name" value="FMN-binding split barrel"/>
    <property type="match status" value="1"/>
</dbReference>
<keyword evidence="2" id="KW-0285">Flavoprotein</keyword>
<comment type="similarity">
    <text evidence="3">Belongs to the flavoredoxin family.</text>
</comment>
<sequence>MKKNFGKKTILATLPVLIVATYDENGIPDAMNVAWGGQCSAHHVALNLAIGHKTTENLLKKKVFTLSIANLDNLVLSDYFGLVSGHKANKIEVAGVHVSKSAFVDAPVIEEYPLTLECKVIGMEERLGEMYVVGEVINMQADESILNDAGRVDFDKLKPLSFDSSARTYRVLGETVGIAFKDGEKLLYKENQI</sequence>
<comment type="cofactor">
    <cofactor evidence="1">
        <name>FMN</name>
        <dbReference type="ChEBI" id="CHEBI:58210"/>
    </cofactor>
</comment>
<dbReference type="PANTHER" id="PTHR43567">
    <property type="entry name" value="FLAVOREDOXIN-RELATED-RELATED"/>
    <property type="match status" value="1"/>
</dbReference>
<dbReference type="InterPro" id="IPR052174">
    <property type="entry name" value="Flavoredoxin"/>
</dbReference>
<gene>
    <name evidence="5" type="ORF">BN509_02377</name>
</gene>
<evidence type="ECO:0000256" key="2">
    <source>
        <dbReference type="ARBA" id="ARBA00022630"/>
    </source>
</evidence>
<organism evidence="5 6">
    <name type="scientific">Phocaeicola coprocola CAG:162</name>
    <dbReference type="NCBI Taxonomy" id="1263040"/>
    <lineage>
        <taxon>Bacteria</taxon>
        <taxon>Pseudomonadati</taxon>
        <taxon>Bacteroidota</taxon>
        <taxon>Bacteroidia</taxon>
        <taxon>Bacteroidales</taxon>
        <taxon>Bacteroidaceae</taxon>
        <taxon>Phocaeicola</taxon>
    </lineage>
</organism>
<dbReference type="Proteomes" id="UP000018362">
    <property type="component" value="Unassembled WGS sequence"/>
</dbReference>
<feature type="domain" description="Flavin reductase like" evidence="4">
    <location>
        <begin position="15"/>
        <end position="145"/>
    </location>
</feature>
<proteinExistence type="inferred from homology"/>
<dbReference type="Gene3D" id="2.30.110.10">
    <property type="entry name" value="Electron Transport, Fmn-binding Protein, Chain A"/>
    <property type="match status" value="1"/>
</dbReference>
<evidence type="ECO:0000313" key="6">
    <source>
        <dbReference type="Proteomes" id="UP000018362"/>
    </source>
</evidence>
<dbReference type="Pfam" id="PF01613">
    <property type="entry name" value="Flavin_Reduct"/>
    <property type="match status" value="1"/>
</dbReference>
<evidence type="ECO:0000256" key="3">
    <source>
        <dbReference type="ARBA" id="ARBA00038054"/>
    </source>
</evidence>
<dbReference type="GO" id="GO:0010181">
    <property type="term" value="F:FMN binding"/>
    <property type="evidence" value="ECO:0007669"/>
    <property type="project" value="InterPro"/>
</dbReference>
<dbReference type="EMBL" id="CBCJ010000181">
    <property type="protein sequence ID" value="CDA71646.1"/>
    <property type="molecule type" value="Genomic_DNA"/>
</dbReference>
<dbReference type="InterPro" id="IPR002563">
    <property type="entry name" value="Flavin_Rdtase-like_dom"/>
</dbReference>
<dbReference type="GO" id="GO:0016646">
    <property type="term" value="F:oxidoreductase activity, acting on the CH-NH group of donors, NAD or NADP as acceptor"/>
    <property type="evidence" value="ECO:0007669"/>
    <property type="project" value="UniProtKB-ARBA"/>
</dbReference>
<accession>R6CJG5</accession>
<evidence type="ECO:0000259" key="4">
    <source>
        <dbReference type="Pfam" id="PF01613"/>
    </source>
</evidence>
<comment type="caution">
    <text evidence="5">The sequence shown here is derived from an EMBL/GenBank/DDBJ whole genome shotgun (WGS) entry which is preliminary data.</text>
</comment>
<protein>
    <submittedName>
        <fullName evidence="5">Putative flavoredoxin</fullName>
    </submittedName>
</protein>
<name>R6CJG5_9BACT</name>
<dbReference type="RefSeq" id="WP_022126462.1">
    <property type="nucleotide sequence ID" value="NZ_FR881030.1"/>
</dbReference>
<evidence type="ECO:0000313" key="5">
    <source>
        <dbReference type="EMBL" id="CDA71646.1"/>
    </source>
</evidence>
<dbReference type="AlphaFoldDB" id="R6CJG5"/>
<reference evidence="5" key="1">
    <citation type="submission" date="2012-11" db="EMBL/GenBank/DDBJ databases">
        <title>Dependencies among metagenomic species, viruses, plasmids and units of genetic variation.</title>
        <authorList>
            <person name="Nielsen H.B."/>
            <person name="Almeida M."/>
            <person name="Juncker A.S."/>
            <person name="Rasmussen S."/>
            <person name="Li J."/>
            <person name="Sunagawa S."/>
            <person name="Plichta D."/>
            <person name="Gautier L."/>
            <person name="Le Chatelier E."/>
            <person name="Peletier E."/>
            <person name="Bonde I."/>
            <person name="Nielsen T."/>
            <person name="Manichanh C."/>
            <person name="Arumugam M."/>
            <person name="Batto J."/>
            <person name="Santos M.B.Q.D."/>
            <person name="Blom N."/>
            <person name="Borruel N."/>
            <person name="Burgdorf K.S."/>
            <person name="Boumezbeur F."/>
            <person name="Casellas F."/>
            <person name="Dore J."/>
            <person name="Guarner F."/>
            <person name="Hansen T."/>
            <person name="Hildebrand F."/>
            <person name="Kaas R.S."/>
            <person name="Kennedy S."/>
            <person name="Kristiansen K."/>
            <person name="Kultima J.R."/>
            <person name="Leonard P."/>
            <person name="Levenez F."/>
            <person name="Lund O."/>
            <person name="Moumen B."/>
            <person name="Le Paslier D."/>
            <person name="Pons N."/>
            <person name="Pedersen O."/>
            <person name="Prifti E."/>
            <person name="Qin J."/>
            <person name="Raes J."/>
            <person name="Tap J."/>
            <person name="Tims S."/>
            <person name="Ussery D.W."/>
            <person name="Yamada T."/>
            <person name="MetaHit consortium"/>
            <person name="Renault P."/>
            <person name="Sicheritz-Ponten T."/>
            <person name="Bork P."/>
            <person name="Wang J."/>
            <person name="Brunak S."/>
            <person name="Ehrlich S.D."/>
        </authorList>
    </citation>
    <scope>NUCLEOTIDE SEQUENCE [LARGE SCALE GENOMIC DNA]</scope>
</reference>
<evidence type="ECO:0000256" key="1">
    <source>
        <dbReference type="ARBA" id="ARBA00001917"/>
    </source>
</evidence>
<dbReference type="InterPro" id="IPR012349">
    <property type="entry name" value="Split_barrel_FMN-bd"/>
</dbReference>